<evidence type="ECO:0000313" key="5">
    <source>
        <dbReference type="Proteomes" id="UP000812277"/>
    </source>
</evidence>
<keyword evidence="2" id="KW-0677">Repeat</keyword>
<keyword evidence="5" id="KW-1185">Reference proteome</keyword>
<evidence type="ECO:0000259" key="3">
    <source>
        <dbReference type="PROSITE" id="PS50206"/>
    </source>
</evidence>
<dbReference type="EMBL" id="JAHZIJ010000007">
    <property type="protein sequence ID" value="MBW7475591.1"/>
    <property type="molecule type" value="Genomic_DNA"/>
</dbReference>
<comment type="caution">
    <text evidence="4">The sequence shown here is derived from an EMBL/GenBank/DDBJ whole genome shotgun (WGS) entry which is preliminary data.</text>
</comment>
<reference evidence="4 5" key="1">
    <citation type="submission" date="2021-07" db="EMBL/GenBank/DDBJ databases">
        <title>Paenibacillus radiodurans sp. nov., isolated from the southeastern edge of Tengger Desert.</title>
        <authorList>
            <person name="Zhang G."/>
        </authorList>
    </citation>
    <scope>NUCLEOTIDE SEQUENCE [LARGE SCALE GENOMIC DNA]</scope>
    <source>
        <strain evidence="4 5">DT7-4</strain>
    </source>
</reference>
<dbReference type="InterPro" id="IPR045078">
    <property type="entry name" value="TST/MPST-like"/>
</dbReference>
<accession>A0ABS7D6U7</accession>
<evidence type="ECO:0000256" key="2">
    <source>
        <dbReference type="ARBA" id="ARBA00022737"/>
    </source>
</evidence>
<evidence type="ECO:0000256" key="1">
    <source>
        <dbReference type="ARBA" id="ARBA00022679"/>
    </source>
</evidence>
<dbReference type="InterPro" id="IPR001763">
    <property type="entry name" value="Rhodanese-like_dom"/>
</dbReference>
<dbReference type="InterPro" id="IPR036873">
    <property type="entry name" value="Rhodanese-like_dom_sf"/>
</dbReference>
<organism evidence="4 5">
    <name type="scientific">Paenibacillus oenotherae</name>
    <dbReference type="NCBI Taxonomy" id="1435645"/>
    <lineage>
        <taxon>Bacteria</taxon>
        <taxon>Bacillati</taxon>
        <taxon>Bacillota</taxon>
        <taxon>Bacilli</taxon>
        <taxon>Bacillales</taxon>
        <taxon>Paenibacillaceae</taxon>
        <taxon>Paenibacillus</taxon>
    </lineage>
</organism>
<protein>
    <submittedName>
        <fullName evidence="4">Sulfurtransferase</fullName>
    </submittedName>
</protein>
<keyword evidence="1" id="KW-0808">Transferase</keyword>
<dbReference type="Gene3D" id="3.40.250.10">
    <property type="entry name" value="Rhodanese-like domain"/>
    <property type="match status" value="2"/>
</dbReference>
<dbReference type="PANTHER" id="PTHR11364:SF27">
    <property type="entry name" value="SULFURTRANSFERASE"/>
    <property type="match status" value="1"/>
</dbReference>
<dbReference type="Proteomes" id="UP000812277">
    <property type="component" value="Unassembled WGS sequence"/>
</dbReference>
<dbReference type="SMART" id="SM00450">
    <property type="entry name" value="RHOD"/>
    <property type="match status" value="2"/>
</dbReference>
<sequence>MSIAVTPAWLADRLNEDGVRIVDCRFLLQDASAGEKAYEEAHIPGAVYMHLDRDLSAPKREDGSGGRHPLPDAAVFAATLGRAGIGNGTHVVAYDDQGGAMAGRLVWLLRWLGHDGGASLLDGGFAAWQAAGYPVTAARPAVAAAVFEARVQAGLVVHADDVRARLGQAGVVLVDSREAPRYRGEVEPIDAKAGHIPGAINRFWKDSLASDGTLLPADAQQARFADLSQEDEIIVYCGSGVTACPNVFALEAAGFRNVKLYAGSWSDWISYEGNPVAVGDEAKARNE</sequence>
<dbReference type="SUPFAM" id="SSF52821">
    <property type="entry name" value="Rhodanese/Cell cycle control phosphatase"/>
    <property type="match status" value="2"/>
</dbReference>
<dbReference type="RefSeq" id="WP_219872865.1">
    <property type="nucleotide sequence ID" value="NZ_JAHZIJ010000007.1"/>
</dbReference>
<feature type="domain" description="Rhodanese" evidence="3">
    <location>
        <begin position="167"/>
        <end position="277"/>
    </location>
</feature>
<dbReference type="CDD" id="cd01449">
    <property type="entry name" value="TST_Repeat_2"/>
    <property type="match status" value="1"/>
</dbReference>
<dbReference type="Pfam" id="PF00581">
    <property type="entry name" value="Rhodanese"/>
    <property type="match status" value="2"/>
</dbReference>
<evidence type="ECO:0000313" key="4">
    <source>
        <dbReference type="EMBL" id="MBW7475591.1"/>
    </source>
</evidence>
<dbReference type="PROSITE" id="PS50206">
    <property type="entry name" value="RHODANESE_3"/>
    <property type="match status" value="2"/>
</dbReference>
<name>A0ABS7D6U7_9BACL</name>
<dbReference type="CDD" id="cd01448">
    <property type="entry name" value="TST_Repeat_1"/>
    <property type="match status" value="1"/>
</dbReference>
<gene>
    <name evidence="4" type="ORF">K0T92_12605</name>
</gene>
<feature type="domain" description="Rhodanese" evidence="3">
    <location>
        <begin position="15"/>
        <end position="137"/>
    </location>
</feature>
<dbReference type="PANTHER" id="PTHR11364">
    <property type="entry name" value="THIOSULFATE SULFERTANSFERASE"/>
    <property type="match status" value="1"/>
</dbReference>
<proteinExistence type="predicted"/>